<keyword evidence="3 7" id="KW-0645">Protease</keyword>
<dbReference type="Pfam" id="PF01088">
    <property type="entry name" value="Peptidase_C12"/>
    <property type="match status" value="1"/>
</dbReference>
<dbReference type="Proteomes" id="UP000799421">
    <property type="component" value="Unassembled WGS sequence"/>
</dbReference>
<dbReference type="SUPFAM" id="SSF54001">
    <property type="entry name" value="Cysteine proteinases"/>
    <property type="match status" value="1"/>
</dbReference>
<evidence type="ECO:0000256" key="7">
    <source>
        <dbReference type="PROSITE-ProRule" id="PRU01393"/>
    </source>
</evidence>
<feature type="region of interest" description="Disordered" evidence="9">
    <location>
        <begin position="200"/>
        <end position="250"/>
    </location>
</feature>
<dbReference type="EC" id="3.4.19.12" evidence="2 7"/>
<dbReference type="Gene3D" id="3.40.532.10">
    <property type="entry name" value="Peptidase C12, ubiquitin carboxyl-terminal hydrolase"/>
    <property type="match status" value="1"/>
</dbReference>
<gene>
    <name evidence="11" type="ORF">K470DRAFT_258743</name>
</gene>
<feature type="active site" description="Nucleophile" evidence="7">
    <location>
        <position position="112"/>
    </location>
</feature>
<dbReference type="AlphaFoldDB" id="A0A6A7BYG2"/>
<dbReference type="OrthoDB" id="1924260at2759"/>
<sequence>MPPKKRKPSSSEYTHPFTPFNFPGWIEMESEPVFFSAILHDLGVCGLKFTELYSLETDHLLPPVYALIFLCRWRQTDSPRPQDVNDDDDDDDDEGGGQNKIWFAQQTPEFACATFAVLNIVMNLQGFEFGEELERFKVFTENMGSLERVDAIDNWEFAKRIHNSFARGREVMLADAQYLHKSRMIKRQMAAEKACQTRLRKKQKAGVGEEREVKTFVKSGKPGGPASAAEPAASARRSKRTKPKPELPLEEDEGGFHFIAYMPISSEVYMLDGLHHSPVRLGSFDDNWMAVAQEALKGRIAQYAEEDIQFNLMAVVDDPLVKAEQRLEGIEAQLKEKLGEQFKDEEGITNTRVEDLESMPDEKDVVEALRAEREELLKLIDELKREEREEMIKVRNRRHDFEGFVRIWLRVLAENGTLGELVRWR</sequence>
<dbReference type="GO" id="GO:0006511">
    <property type="term" value="P:ubiquitin-dependent protein catabolic process"/>
    <property type="evidence" value="ECO:0007669"/>
    <property type="project" value="UniProtKB-UniRule"/>
</dbReference>
<protein>
    <recommendedName>
        <fullName evidence="2 7">ubiquitinyl hydrolase 1</fullName>
        <ecNumber evidence="2 7">3.4.19.12</ecNumber>
    </recommendedName>
</protein>
<dbReference type="GO" id="GO:0016579">
    <property type="term" value="P:protein deubiquitination"/>
    <property type="evidence" value="ECO:0007669"/>
    <property type="project" value="TreeGrafter"/>
</dbReference>
<evidence type="ECO:0000256" key="2">
    <source>
        <dbReference type="ARBA" id="ARBA00012759"/>
    </source>
</evidence>
<feature type="coiled-coil region" evidence="8">
    <location>
        <begin position="366"/>
        <end position="393"/>
    </location>
</feature>
<keyword evidence="5 7" id="KW-0378">Hydrolase</keyword>
<dbReference type="EMBL" id="MU005991">
    <property type="protein sequence ID" value="KAF2859568.1"/>
    <property type="molecule type" value="Genomic_DNA"/>
</dbReference>
<evidence type="ECO:0000256" key="9">
    <source>
        <dbReference type="SAM" id="MobiDB-lite"/>
    </source>
</evidence>
<comment type="catalytic activity">
    <reaction evidence="1 7">
        <text>Thiol-dependent hydrolysis of ester, thioester, amide, peptide and isopeptide bonds formed by the C-terminal Gly of ubiquitin (a 76-residue protein attached to proteins as an intracellular targeting signal).</text>
        <dbReference type="EC" id="3.4.19.12"/>
    </reaction>
</comment>
<feature type="region of interest" description="Disordered" evidence="9">
    <location>
        <begin position="78"/>
        <end position="99"/>
    </location>
</feature>
<evidence type="ECO:0000256" key="4">
    <source>
        <dbReference type="ARBA" id="ARBA00022786"/>
    </source>
</evidence>
<evidence type="ECO:0000313" key="11">
    <source>
        <dbReference type="EMBL" id="KAF2859568.1"/>
    </source>
</evidence>
<dbReference type="GO" id="GO:0005737">
    <property type="term" value="C:cytoplasm"/>
    <property type="evidence" value="ECO:0007669"/>
    <property type="project" value="TreeGrafter"/>
</dbReference>
<evidence type="ECO:0000256" key="1">
    <source>
        <dbReference type="ARBA" id="ARBA00000707"/>
    </source>
</evidence>
<keyword evidence="8" id="KW-0175">Coiled coil</keyword>
<feature type="active site" description="Proton donor" evidence="7">
    <location>
        <position position="257"/>
    </location>
</feature>
<proteinExistence type="inferred from homology"/>
<organism evidence="11 12">
    <name type="scientific">Piedraia hortae CBS 480.64</name>
    <dbReference type="NCBI Taxonomy" id="1314780"/>
    <lineage>
        <taxon>Eukaryota</taxon>
        <taxon>Fungi</taxon>
        <taxon>Dikarya</taxon>
        <taxon>Ascomycota</taxon>
        <taxon>Pezizomycotina</taxon>
        <taxon>Dothideomycetes</taxon>
        <taxon>Dothideomycetidae</taxon>
        <taxon>Capnodiales</taxon>
        <taxon>Piedraiaceae</taxon>
        <taxon>Piedraia</taxon>
    </lineage>
</organism>
<feature type="compositionally biased region" description="Acidic residues" evidence="9">
    <location>
        <begin position="84"/>
        <end position="95"/>
    </location>
</feature>
<reference evidence="11" key="1">
    <citation type="journal article" date="2020" name="Stud. Mycol.">
        <title>101 Dothideomycetes genomes: a test case for predicting lifestyles and emergence of pathogens.</title>
        <authorList>
            <person name="Haridas S."/>
            <person name="Albert R."/>
            <person name="Binder M."/>
            <person name="Bloem J."/>
            <person name="Labutti K."/>
            <person name="Salamov A."/>
            <person name="Andreopoulos B."/>
            <person name="Baker S."/>
            <person name="Barry K."/>
            <person name="Bills G."/>
            <person name="Bluhm B."/>
            <person name="Cannon C."/>
            <person name="Castanera R."/>
            <person name="Culley D."/>
            <person name="Daum C."/>
            <person name="Ezra D."/>
            <person name="Gonzalez J."/>
            <person name="Henrissat B."/>
            <person name="Kuo A."/>
            <person name="Liang C."/>
            <person name="Lipzen A."/>
            <person name="Lutzoni F."/>
            <person name="Magnuson J."/>
            <person name="Mondo S."/>
            <person name="Nolan M."/>
            <person name="Ohm R."/>
            <person name="Pangilinan J."/>
            <person name="Park H.-J."/>
            <person name="Ramirez L."/>
            <person name="Alfaro M."/>
            <person name="Sun H."/>
            <person name="Tritt A."/>
            <person name="Yoshinaga Y."/>
            <person name="Zwiers L.-H."/>
            <person name="Turgeon B."/>
            <person name="Goodwin S."/>
            <person name="Spatafora J."/>
            <person name="Crous P."/>
            <person name="Grigoriev I."/>
        </authorList>
    </citation>
    <scope>NUCLEOTIDE SEQUENCE</scope>
    <source>
        <strain evidence="11">CBS 480.64</strain>
    </source>
</reference>
<dbReference type="PANTHER" id="PTHR10589:SF29">
    <property type="entry name" value="UBIQUITIN CARBOXYL-TERMINAL HYDROLASE"/>
    <property type="match status" value="1"/>
</dbReference>
<dbReference type="PROSITE" id="PS52048">
    <property type="entry name" value="UCH_DOMAIN"/>
    <property type="match status" value="1"/>
</dbReference>
<keyword evidence="6 7" id="KW-0788">Thiol protease</keyword>
<dbReference type="InterPro" id="IPR001578">
    <property type="entry name" value="Peptidase_C12_UCH"/>
</dbReference>
<feature type="site" description="Transition state stabilizer" evidence="7">
    <location>
        <position position="106"/>
    </location>
</feature>
<dbReference type="GO" id="GO:0004843">
    <property type="term" value="F:cysteine-type deubiquitinase activity"/>
    <property type="evidence" value="ECO:0007669"/>
    <property type="project" value="UniProtKB-UniRule"/>
</dbReference>
<evidence type="ECO:0000313" key="12">
    <source>
        <dbReference type="Proteomes" id="UP000799421"/>
    </source>
</evidence>
<name>A0A6A7BYG2_9PEZI</name>
<feature type="compositionally biased region" description="Low complexity" evidence="9">
    <location>
        <begin position="218"/>
        <end position="235"/>
    </location>
</feature>
<dbReference type="PANTHER" id="PTHR10589">
    <property type="entry name" value="UBIQUITIN CARBOXYL-TERMINAL HYDROLASE"/>
    <property type="match status" value="1"/>
</dbReference>
<evidence type="ECO:0000256" key="6">
    <source>
        <dbReference type="ARBA" id="ARBA00022807"/>
    </source>
</evidence>
<accession>A0A6A7BYG2</accession>
<feature type="domain" description="UCH catalytic" evidence="10">
    <location>
        <begin position="24"/>
        <end position="317"/>
    </location>
</feature>
<keyword evidence="4 7" id="KW-0833">Ubl conjugation pathway</keyword>
<evidence type="ECO:0000259" key="10">
    <source>
        <dbReference type="PROSITE" id="PS52048"/>
    </source>
</evidence>
<evidence type="ECO:0000256" key="3">
    <source>
        <dbReference type="ARBA" id="ARBA00022670"/>
    </source>
</evidence>
<evidence type="ECO:0000256" key="5">
    <source>
        <dbReference type="ARBA" id="ARBA00022801"/>
    </source>
</evidence>
<evidence type="ECO:0000256" key="8">
    <source>
        <dbReference type="SAM" id="Coils"/>
    </source>
</evidence>
<feature type="site" description="Important for enzyme activity" evidence="7">
    <location>
        <position position="272"/>
    </location>
</feature>
<keyword evidence="12" id="KW-1185">Reference proteome</keyword>
<comment type="similarity">
    <text evidence="7">Belongs to the peptidase C12 family.</text>
</comment>
<dbReference type="InterPro" id="IPR036959">
    <property type="entry name" value="Peptidase_C12_UCH_sf"/>
</dbReference>
<dbReference type="InterPro" id="IPR038765">
    <property type="entry name" value="Papain-like_cys_pep_sf"/>
</dbReference>